<dbReference type="InterPro" id="IPR002397">
    <property type="entry name" value="Cyt_P450_B"/>
</dbReference>
<protein>
    <submittedName>
        <fullName evidence="3">Putative cytochrome P450 CypX</fullName>
        <ecNumber evidence="3">1.14.-.-</ecNumber>
    </submittedName>
</protein>
<dbReference type="GO" id="GO:0005506">
    <property type="term" value="F:iron ion binding"/>
    <property type="evidence" value="ECO:0007669"/>
    <property type="project" value="InterPro"/>
</dbReference>
<dbReference type="PROSITE" id="PS00086">
    <property type="entry name" value="CYTOCHROME_P450"/>
    <property type="match status" value="1"/>
</dbReference>
<keyword evidence="2" id="KW-0503">Monooxygenase</keyword>
<gene>
    <name evidence="3" type="primary">cypX</name>
    <name evidence="3" type="ORF">BT1A1_1687</name>
</gene>
<dbReference type="InterPro" id="IPR036396">
    <property type="entry name" value="Cyt_P450_sf"/>
</dbReference>
<dbReference type="InterPro" id="IPR001128">
    <property type="entry name" value="Cyt_P450"/>
</dbReference>
<dbReference type="EMBL" id="CCRF01000047">
    <property type="protein sequence ID" value="CEE01515.1"/>
    <property type="molecule type" value="Genomic_DNA"/>
</dbReference>
<keyword evidence="4" id="KW-1185">Reference proteome</keyword>
<dbReference type="GO" id="GO:0020037">
    <property type="term" value="F:heme binding"/>
    <property type="evidence" value="ECO:0007669"/>
    <property type="project" value="InterPro"/>
</dbReference>
<keyword evidence="2" id="KW-0479">Metal-binding</keyword>
<dbReference type="RefSeq" id="WP_034769956.1">
    <property type="nucleotide sequence ID" value="NZ_CCRF01000047.1"/>
</dbReference>
<reference evidence="3 4" key="1">
    <citation type="submission" date="2014-07" db="EMBL/GenBank/DDBJ databases">
        <authorList>
            <person name="Wibberg Daniel"/>
        </authorList>
    </citation>
    <scope>NUCLEOTIDE SEQUENCE [LARGE SCALE GENOMIC DNA]</scope>
</reference>
<dbReference type="GO" id="GO:0004497">
    <property type="term" value="F:monooxygenase activity"/>
    <property type="evidence" value="ECO:0007669"/>
    <property type="project" value="UniProtKB-KW"/>
</dbReference>
<proteinExistence type="inferred from homology"/>
<dbReference type="NCBIfam" id="TIGR04538">
    <property type="entry name" value="P450_cycloAA_1"/>
    <property type="match status" value="1"/>
</dbReference>
<dbReference type="Proteomes" id="UP000040576">
    <property type="component" value="Unassembled WGS sequence"/>
</dbReference>
<dbReference type="GeneID" id="92960858"/>
<evidence type="ECO:0000313" key="4">
    <source>
        <dbReference type="Proteomes" id="UP000040576"/>
    </source>
</evidence>
<keyword evidence="2" id="KW-0408">Iron</keyword>
<evidence type="ECO:0000313" key="3">
    <source>
        <dbReference type="EMBL" id="CEE01515.1"/>
    </source>
</evidence>
<dbReference type="PRINTS" id="PR00359">
    <property type="entry name" value="BP450"/>
</dbReference>
<evidence type="ECO:0000256" key="1">
    <source>
        <dbReference type="ARBA" id="ARBA00010617"/>
    </source>
</evidence>
<dbReference type="GO" id="GO:0016705">
    <property type="term" value="F:oxidoreductase activity, acting on paired donors, with incorporation or reduction of molecular oxygen"/>
    <property type="evidence" value="ECO:0007669"/>
    <property type="project" value="InterPro"/>
</dbReference>
<accession>A0A090J0Z9</accession>
<dbReference type="PANTHER" id="PTHR46696">
    <property type="entry name" value="P450, PUTATIVE (EUROFUNG)-RELATED"/>
    <property type="match status" value="1"/>
</dbReference>
<keyword evidence="2 3" id="KW-0560">Oxidoreductase</keyword>
<dbReference type="Gene3D" id="1.10.630.10">
    <property type="entry name" value="Cytochrome P450"/>
    <property type="match status" value="1"/>
</dbReference>
<name>A0A090J0Z9_9BACI</name>
<dbReference type="EC" id="1.14.-.-" evidence="3"/>
<dbReference type="SUPFAM" id="SSF48264">
    <property type="entry name" value="Cytochrome P450"/>
    <property type="match status" value="1"/>
</dbReference>
<organism evidence="3 4">
    <name type="scientific">Caldibacillus thermoamylovorans</name>
    <dbReference type="NCBI Taxonomy" id="35841"/>
    <lineage>
        <taxon>Bacteria</taxon>
        <taxon>Bacillati</taxon>
        <taxon>Bacillota</taxon>
        <taxon>Bacilli</taxon>
        <taxon>Bacillales</taxon>
        <taxon>Bacillaceae</taxon>
        <taxon>Caldibacillus</taxon>
    </lineage>
</organism>
<dbReference type="PRINTS" id="PR00385">
    <property type="entry name" value="P450"/>
</dbReference>
<evidence type="ECO:0000256" key="2">
    <source>
        <dbReference type="RuleBase" id="RU000461"/>
    </source>
</evidence>
<dbReference type="InterPro" id="IPR017972">
    <property type="entry name" value="Cyt_P450_CS"/>
</dbReference>
<comment type="similarity">
    <text evidence="1 2">Belongs to the cytochrome P450 family.</text>
</comment>
<dbReference type="GO" id="GO:0046148">
    <property type="term" value="P:pigment biosynthetic process"/>
    <property type="evidence" value="ECO:0007669"/>
    <property type="project" value="InterPro"/>
</dbReference>
<dbReference type="InterPro" id="IPR030904">
    <property type="entry name" value="CypX"/>
</dbReference>
<dbReference type="AlphaFoldDB" id="A0A090J0Z9"/>
<dbReference type="Pfam" id="PF00067">
    <property type="entry name" value="p450"/>
    <property type="match status" value="1"/>
</dbReference>
<dbReference type="PANTHER" id="PTHR46696:SF3">
    <property type="entry name" value="PULCHERRIMINIC ACID SYNTHASE"/>
    <property type="match status" value="1"/>
</dbReference>
<sequence length="402" mass="46230">MLQQSKISIFSEAYSKDPYKFFPYFRTQEPVFYEESIDCYFVSNYEDVKYVLENEEIFTTKTLAKRAQPVMRDRVLAQMTGKEHKEKKKMIMKGLTGENLKRLLSLFKQNAIEVLKPYLNRGKIDLVNDFGKIFAVQSTMDMLGLDKKDQEQIAEWHKGIAKFITSFNLSDEEIEYCFWCSEQLEKYLLPIIESKKDSSGNDLISILQRSEFNGIKMTSQEILALTLNILLAATEPVDKTLALLFYNLLQNPKQFEDVKNNRKLLKNAINETLRFKPPVQFIPRQVSREVTIKGVLIPKNAVIINMIGAANRDPKAFSNPDKFDIYRSIEDNKAFTSHSQNLAFGYGTHTCVGASLALMQLELVANIILDSFKNIELDESFSYEEKGLYTRGPVSLVLKFTT</sequence>
<keyword evidence="2" id="KW-0349">Heme</keyword>